<evidence type="ECO:0000313" key="5">
    <source>
        <dbReference type="Proteomes" id="UP000228596"/>
    </source>
</evidence>
<dbReference type="InterPro" id="IPR058486">
    <property type="entry name" value="DUF8173"/>
</dbReference>
<keyword evidence="1" id="KW-1133">Transmembrane helix</keyword>
<organism evidence="4 5">
    <name type="scientific">Candidatus Berkelbacteria bacterium CG10_big_fil_rev_8_21_14_0_10_41_12</name>
    <dbReference type="NCBI Taxonomy" id="1974513"/>
    <lineage>
        <taxon>Bacteria</taxon>
        <taxon>Candidatus Berkelbacteria</taxon>
    </lineage>
</organism>
<dbReference type="AlphaFoldDB" id="A0A2M6WXL4"/>
<evidence type="ECO:0000259" key="3">
    <source>
        <dbReference type="Pfam" id="PF26514"/>
    </source>
</evidence>
<feature type="chain" id="PRO_5014967183" description="DUF8173 domain-containing protein" evidence="2">
    <location>
        <begin position="21"/>
        <end position="384"/>
    </location>
</feature>
<comment type="caution">
    <text evidence="4">The sequence shown here is derived from an EMBL/GenBank/DDBJ whole genome shotgun (WGS) entry which is preliminary data.</text>
</comment>
<evidence type="ECO:0000256" key="2">
    <source>
        <dbReference type="SAM" id="SignalP"/>
    </source>
</evidence>
<dbReference type="Proteomes" id="UP000228596">
    <property type="component" value="Unassembled WGS sequence"/>
</dbReference>
<evidence type="ECO:0000256" key="1">
    <source>
        <dbReference type="SAM" id="Phobius"/>
    </source>
</evidence>
<feature type="transmembrane region" description="Helical" evidence="1">
    <location>
        <begin position="300"/>
        <end position="322"/>
    </location>
</feature>
<feature type="transmembrane region" description="Helical" evidence="1">
    <location>
        <begin position="268"/>
        <end position="294"/>
    </location>
</feature>
<dbReference type="Pfam" id="PF26514">
    <property type="entry name" value="DUF8173"/>
    <property type="match status" value="1"/>
</dbReference>
<dbReference type="EMBL" id="PEZV01000008">
    <property type="protein sequence ID" value="PIT97486.1"/>
    <property type="molecule type" value="Genomic_DNA"/>
</dbReference>
<keyword evidence="1" id="KW-0472">Membrane</keyword>
<reference evidence="5" key="1">
    <citation type="submission" date="2017-09" db="EMBL/GenBank/DDBJ databases">
        <title>Depth-based differentiation of microbial function through sediment-hosted aquifers and enrichment of novel symbionts in the deep terrestrial subsurface.</title>
        <authorList>
            <person name="Probst A.J."/>
            <person name="Ladd B."/>
            <person name="Jarett J.K."/>
            <person name="Geller-Mcgrath D.E."/>
            <person name="Sieber C.M.K."/>
            <person name="Emerson J.B."/>
            <person name="Anantharaman K."/>
            <person name="Thomas B.C."/>
            <person name="Malmstrom R."/>
            <person name="Stieglmeier M."/>
            <person name="Klingl A."/>
            <person name="Woyke T."/>
            <person name="Ryan C.M."/>
            <person name="Banfield J.F."/>
        </authorList>
    </citation>
    <scope>NUCLEOTIDE SEQUENCE [LARGE SCALE GENOMIC DNA]</scope>
</reference>
<protein>
    <recommendedName>
        <fullName evidence="3">DUF8173 domain-containing protein</fullName>
    </recommendedName>
</protein>
<name>A0A2M6WXL4_9BACT</name>
<keyword evidence="2" id="KW-0732">Signal</keyword>
<accession>A0A2M6WXL4</accession>
<feature type="domain" description="DUF8173" evidence="3">
    <location>
        <begin position="232"/>
        <end position="375"/>
    </location>
</feature>
<feature type="signal peptide" evidence="2">
    <location>
        <begin position="1"/>
        <end position="20"/>
    </location>
</feature>
<proteinExistence type="predicted"/>
<evidence type="ECO:0000313" key="4">
    <source>
        <dbReference type="EMBL" id="PIT97486.1"/>
    </source>
</evidence>
<keyword evidence="1" id="KW-0812">Transmembrane</keyword>
<sequence>MKKIIIVIFVILAVPTFALAAEFRSNHQGTDTVKKGEVVKNLYIANQQVTIEANVQNDLYGAGQNIIINGDVSDDCFAAGTTVTVNGATGDSLKIAGSTLNLNGPVGSDLFAAGTTINFAKSANVVNDLLAAGTMITLDNKIGGNVKLAGSAIQINGTIGGDVYIAGVDKLTIGDNAVINGNLTYRSSQKAEISPNAKILGDTNYKPIDTDKQKQIGQFTRSIKALFTTLGLIKVVSIIILGLILISMFPKQTDNVVKLGYKQFGMNILYGIIIGILAPLGIFVLFVSVFGYMIALTALLAYLLLCIIAGVYEAIIVGSGIIKIFEKKDYRCDWRTIIIGKIAVVLIVLIPIIGWIGNLIFFLAALGALSRNCYNQYRLSKQTK</sequence>
<gene>
    <name evidence="4" type="ORF">COT77_01195</name>
</gene>
<feature type="transmembrane region" description="Helical" evidence="1">
    <location>
        <begin position="225"/>
        <end position="247"/>
    </location>
</feature>
<feature type="transmembrane region" description="Helical" evidence="1">
    <location>
        <begin position="343"/>
        <end position="369"/>
    </location>
</feature>